<evidence type="ECO:0000313" key="2">
    <source>
        <dbReference type="Proteomes" id="UP000002366"/>
    </source>
</evidence>
<keyword evidence="2" id="KW-1185">Reference proteome</keyword>
<dbReference type="STRING" id="572547.Amico_0932"/>
<dbReference type="AlphaFoldDB" id="D5EES9"/>
<evidence type="ECO:0000313" key="1">
    <source>
        <dbReference type="EMBL" id="ADE57061.1"/>
    </source>
</evidence>
<proteinExistence type="predicted"/>
<sequence>MQKGTILSVDKTVFFRKIIAENANRMIFADSFDNENEKILPRSVDSIQYKKEQAELKKWHDLNKQSELEYYK</sequence>
<name>D5EES9_AMICL</name>
<gene>
    <name evidence="1" type="ordered locus">Amico_0932</name>
</gene>
<dbReference type="EMBL" id="CP001997">
    <property type="protein sequence ID" value="ADE57061.1"/>
    <property type="molecule type" value="Genomic_DNA"/>
</dbReference>
<organism evidence="1 2">
    <name type="scientific">Aminobacterium colombiense (strain DSM 12261 / ALA-1)</name>
    <dbReference type="NCBI Taxonomy" id="572547"/>
    <lineage>
        <taxon>Bacteria</taxon>
        <taxon>Thermotogati</taxon>
        <taxon>Synergistota</taxon>
        <taxon>Synergistia</taxon>
        <taxon>Synergistales</taxon>
        <taxon>Aminobacteriaceae</taxon>
        <taxon>Aminobacterium</taxon>
    </lineage>
</organism>
<dbReference type="Proteomes" id="UP000002366">
    <property type="component" value="Chromosome"/>
</dbReference>
<protein>
    <submittedName>
        <fullName evidence="1">Uncharacterized protein</fullName>
    </submittedName>
</protein>
<dbReference type="HOGENOM" id="CLU_2713448_0_0_0"/>
<accession>D5EES9</accession>
<dbReference type="KEGG" id="aco:Amico_0932"/>
<reference evidence="1 2" key="1">
    <citation type="journal article" date="2010" name="Stand. Genomic Sci.">
        <title>Complete genome sequence of Aminobacterium colombiense type strain (ALA-1).</title>
        <authorList>
            <person name="Chertkov O."/>
            <person name="Sikorski J."/>
            <person name="Brambilla E."/>
            <person name="Lapidus A."/>
            <person name="Copeland A."/>
            <person name="Glavina Del Rio T."/>
            <person name="Nolan M."/>
            <person name="Lucas S."/>
            <person name="Tice H."/>
            <person name="Cheng J.F."/>
            <person name="Han C."/>
            <person name="Detter J.C."/>
            <person name="Bruce D."/>
            <person name="Tapia R."/>
            <person name="Goodwin L."/>
            <person name="Pitluck S."/>
            <person name="Liolios K."/>
            <person name="Ivanova N."/>
            <person name="Mavromatis K."/>
            <person name="Ovchinnikova G."/>
            <person name="Pati A."/>
            <person name="Chen A."/>
            <person name="Palaniappan K."/>
            <person name="Land M."/>
            <person name="Hauser L."/>
            <person name="Chang Y.J."/>
            <person name="Jeffries C.D."/>
            <person name="Spring S."/>
            <person name="Rohde M."/>
            <person name="Goker M."/>
            <person name="Bristow J."/>
            <person name="Eisen J.A."/>
            <person name="Markowitz V."/>
            <person name="Hugenholtz P."/>
            <person name="Kyrpides N.C."/>
            <person name="Klenk H.P."/>
        </authorList>
    </citation>
    <scope>NUCLEOTIDE SEQUENCE [LARGE SCALE GENOMIC DNA]</scope>
    <source>
        <strain evidence="2">DSM 12261 / ALA-1</strain>
    </source>
</reference>